<comment type="caution">
    <text evidence="1">The sequence shown here is derived from an EMBL/GenBank/DDBJ whole genome shotgun (WGS) entry which is preliminary data.</text>
</comment>
<accession>A0ABQ8UKE9</accession>
<dbReference type="PANTHER" id="PTHR33129">
    <property type="entry name" value="PROTEIN KINASE DOMAIN-CONTAINING PROTEIN-RELATED"/>
    <property type="match status" value="1"/>
</dbReference>
<keyword evidence="2" id="KW-1185">Reference proteome</keyword>
<evidence type="ECO:0000313" key="2">
    <source>
        <dbReference type="Proteomes" id="UP001141327"/>
    </source>
</evidence>
<dbReference type="InterPro" id="IPR052980">
    <property type="entry name" value="Crinkler_effector"/>
</dbReference>
<dbReference type="Proteomes" id="UP001141327">
    <property type="component" value="Unassembled WGS sequence"/>
</dbReference>
<sequence>MEQFRTLIQSLKPHVPGVETMLMWTENELQTHSNIFPSKEKLAEDFERGYGLGSGLLAAFIYEKFPPHLELLNQFQSQPLPETGEAVDCPLYPAGKFFVREWFPEFFRYLTERGPTQPLMCVRGSPGIGTSAFGIYAAHRLAAAGVRVCLALQGEGQRYQFLDGRWSPCEDVNSFLYDDHSYAIIDTQRKLVLGLPPRCRVLYISSPGARLPPFRKDYYAPPWTLTELQQFVERAQGAVSLVPWFFETTFDRASRVRCGAFARFFFTDPFICKECQIPYSASLLAGSHHLLLMHPAKERQHFKFCFASRLMREACLDALLARDHERLYNYLSTHSATERNWGLDGALFEAYVLRALKKGGTWSLTPHPDVCGSVVLVKSLVFPPGLAAHRFGVITEIDPGSSDIWIPKFPKFPALDSLLPSRRLCFLMTTRADQPPMEQEAIAELVERLGGGALHIVSVTPPGATGKHPRLEGAHSPTCARYSINITPADSFPAVSHIYPILDLTDPPTAATFCISMPADNTRRLWRRAPTGRGGAMINTLFAYKNLQ</sequence>
<evidence type="ECO:0000313" key="1">
    <source>
        <dbReference type="EMBL" id="KAJ4458431.1"/>
    </source>
</evidence>
<protein>
    <submittedName>
        <fullName evidence="1">Uncharacterized protein</fullName>
    </submittedName>
</protein>
<reference evidence="1" key="1">
    <citation type="journal article" date="2022" name="bioRxiv">
        <title>Genomics of Preaxostyla Flagellates Illuminates Evolutionary Transitions and the Path Towards Mitochondrial Loss.</title>
        <authorList>
            <person name="Novak L.V.F."/>
            <person name="Treitli S.C."/>
            <person name="Pyrih J."/>
            <person name="Halakuc P."/>
            <person name="Pipaliya S.V."/>
            <person name="Vacek V."/>
            <person name="Brzon O."/>
            <person name="Soukal P."/>
            <person name="Eme L."/>
            <person name="Dacks J.B."/>
            <person name="Karnkowska A."/>
            <person name="Elias M."/>
            <person name="Hampl V."/>
        </authorList>
    </citation>
    <scope>NUCLEOTIDE SEQUENCE</scope>
    <source>
        <strain evidence="1">RCP-MX</strain>
    </source>
</reference>
<organism evidence="1 2">
    <name type="scientific">Paratrimastix pyriformis</name>
    <dbReference type="NCBI Taxonomy" id="342808"/>
    <lineage>
        <taxon>Eukaryota</taxon>
        <taxon>Metamonada</taxon>
        <taxon>Preaxostyla</taxon>
        <taxon>Paratrimastigidae</taxon>
        <taxon>Paratrimastix</taxon>
    </lineage>
</organism>
<dbReference type="EMBL" id="JAPMOS010000029">
    <property type="protein sequence ID" value="KAJ4458431.1"/>
    <property type="molecule type" value="Genomic_DNA"/>
</dbReference>
<proteinExistence type="predicted"/>
<gene>
    <name evidence="1" type="ORF">PAPYR_5819</name>
</gene>
<name>A0ABQ8UKE9_9EUKA</name>
<dbReference type="PANTHER" id="PTHR33129:SF1">
    <property type="entry name" value="ATP-BINDING PROTEIN"/>
    <property type="match status" value="1"/>
</dbReference>